<dbReference type="InterPro" id="IPR018680">
    <property type="entry name" value="DUF2164"/>
</dbReference>
<accession>A0ABU1ZKZ3</accession>
<reference evidence="1 2" key="1">
    <citation type="submission" date="2023-07" db="EMBL/GenBank/DDBJ databases">
        <title>Sorghum-associated microbial communities from plants grown in Nebraska, USA.</title>
        <authorList>
            <person name="Schachtman D."/>
        </authorList>
    </citation>
    <scope>NUCLEOTIDE SEQUENCE [LARGE SCALE GENOMIC DNA]</scope>
    <source>
        <strain evidence="1 2">BE308</strain>
    </source>
</reference>
<evidence type="ECO:0000313" key="1">
    <source>
        <dbReference type="EMBL" id="MDR7306210.1"/>
    </source>
</evidence>
<organism evidence="1 2">
    <name type="scientific">Rhodoferax saidenbachensis</name>
    <dbReference type="NCBI Taxonomy" id="1484693"/>
    <lineage>
        <taxon>Bacteria</taxon>
        <taxon>Pseudomonadati</taxon>
        <taxon>Pseudomonadota</taxon>
        <taxon>Betaproteobacteria</taxon>
        <taxon>Burkholderiales</taxon>
        <taxon>Comamonadaceae</taxon>
        <taxon>Rhodoferax</taxon>
    </lineage>
</organism>
<evidence type="ECO:0000313" key="2">
    <source>
        <dbReference type="Proteomes" id="UP001268089"/>
    </source>
</evidence>
<dbReference type="Pfam" id="PF09932">
    <property type="entry name" value="DUF2164"/>
    <property type="match status" value="1"/>
</dbReference>
<dbReference type="EMBL" id="JAVDXO010000002">
    <property type="protein sequence ID" value="MDR7306210.1"/>
    <property type="molecule type" value="Genomic_DNA"/>
</dbReference>
<name>A0ABU1ZKZ3_9BURK</name>
<gene>
    <name evidence="1" type="ORF">J2X15_001488</name>
</gene>
<dbReference type="RefSeq" id="WP_310340967.1">
    <property type="nucleotide sequence ID" value="NZ_JAVDXO010000002.1"/>
</dbReference>
<sequence length="87" mass="10194">MAIDISKEARKQAITSIERYFRENMDEPIGNLAAGALLGFFLEEVGPLVYNQAVTDVQDRLQARVMEVDLEVHEDEFQYWRKFDKKR</sequence>
<proteinExistence type="predicted"/>
<protein>
    <submittedName>
        <fullName evidence="1">Uncharacterized protein (DUF2164 family)</fullName>
    </submittedName>
</protein>
<dbReference type="Proteomes" id="UP001268089">
    <property type="component" value="Unassembled WGS sequence"/>
</dbReference>
<comment type="caution">
    <text evidence="1">The sequence shown here is derived from an EMBL/GenBank/DDBJ whole genome shotgun (WGS) entry which is preliminary data.</text>
</comment>
<keyword evidence="2" id="KW-1185">Reference proteome</keyword>